<evidence type="ECO:0000259" key="4">
    <source>
        <dbReference type="Pfam" id="PF08386"/>
    </source>
</evidence>
<dbReference type="RefSeq" id="XP_025399947.1">
    <property type="nucleotide sequence ID" value="XM_025544759.1"/>
</dbReference>
<sequence length="665" mass="73624">MHPDSKSDGRRLDPPTVSPTSRSFTGKFIRCVILLILAKLAIWQLYETFSESRDSGLQPSGPSDEDASFRWEQITPTEELIYHPCFHEYECARLELPMDWNRTDGKGSKIALAVIKLPAKVPITDVRYGGPVLLNPGGPGGSGVGMALKGGKDIQTIVDSEETPSADSTTGKYFDVIGFDPRGINNTTPNFSCFRNPMARKAWLLQSAAEGILGSSEGAFNTLWARYEAFGMSCSQEDPETSDDHEWIAQHMNTAPVVADMVAFIERHGEWRERETEKLVTAMDRSGSKQDIEAIRTRNRWDRGQEKLQYWGFSYGTILGATFAAMQPHRIHRAVIDGVVDADDYYAADWLTNLVDADPAFDSFFEYCHTAGPASCPFALGDDVEDLKSRYEQLLSNITVNPIAVPPSSSRGPDIITYSDVKVLVLQTLYKPMTFFELLARLLNDLEHGNGSSFADYKYETRSWTVPSSSCDTNDPSPECRLPGDSDYETGMNILCLDGPSIDGITKEEFRSYWAELREQSKTIGDSWTQVRLNCIRLKTRPNWRFDGPFTGKTSHPLLLIGNTYDPVTPLHNAYKMSHGFSDSVVLHQNSVGHCSVSGPSVCTAKVVRQYFQTGELPKPGTTCEVDKRPFGLPGPGEPQVLSADDTALMSALRSLGETPNLLGA</sequence>
<reference evidence="5 6" key="1">
    <citation type="submission" date="2016-12" db="EMBL/GenBank/DDBJ databases">
        <title>The genomes of Aspergillus section Nigri reveals drivers in fungal speciation.</title>
        <authorList>
            <consortium name="DOE Joint Genome Institute"/>
            <person name="Vesth T.C."/>
            <person name="Nybo J."/>
            <person name="Theobald S."/>
            <person name="Brandl J."/>
            <person name="Frisvad J.C."/>
            <person name="Nielsen K.F."/>
            <person name="Lyhne E.K."/>
            <person name="Kogle M.E."/>
            <person name="Kuo A."/>
            <person name="Riley R."/>
            <person name="Clum A."/>
            <person name="Nolan M."/>
            <person name="Lipzen A."/>
            <person name="Salamov A."/>
            <person name="Henrissat B."/>
            <person name="Wiebenga A."/>
            <person name="De Vries R.P."/>
            <person name="Grigoriev I.V."/>
            <person name="Mortensen U.H."/>
            <person name="Andersen M.R."/>
            <person name="Baker S.E."/>
        </authorList>
    </citation>
    <scope>NUCLEOTIDE SEQUENCE [LARGE SCALE GENOMIC DNA]</scope>
    <source>
        <strain evidence="5 6">CBS 117.55</strain>
    </source>
</reference>
<proteinExistence type="inferred from homology"/>
<feature type="domain" description="Peptidase S33 tripeptidyl aminopeptidase-like C-terminal" evidence="4">
    <location>
        <begin position="523"/>
        <end position="624"/>
    </location>
</feature>
<comment type="caution">
    <text evidence="5">The sequence shown here is derived from an EMBL/GenBank/DDBJ whole genome shotgun (WGS) entry which is preliminary data.</text>
</comment>
<dbReference type="VEuPathDB" id="FungiDB:BO70DRAFT_370735"/>
<dbReference type="PANTHER" id="PTHR43248">
    <property type="entry name" value="2-SUCCINYL-6-HYDROXY-2,4-CYCLOHEXADIENE-1-CARBOXYLATE SYNTHASE"/>
    <property type="match status" value="1"/>
</dbReference>
<evidence type="ECO:0000313" key="5">
    <source>
        <dbReference type="EMBL" id="PWY83504.1"/>
    </source>
</evidence>
<feature type="compositionally biased region" description="Basic and acidic residues" evidence="3">
    <location>
        <begin position="1"/>
        <end position="13"/>
    </location>
</feature>
<dbReference type="SUPFAM" id="SSF53474">
    <property type="entry name" value="alpha/beta-Hydrolases"/>
    <property type="match status" value="2"/>
</dbReference>
<gene>
    <name evidence="5" type="ORF">BO70DRAFT_370735</name>
</gene>
<dbReference type="Pfam" id="PF08386">
    <property type="entry name" value="Abhydrolase_4"/>
    <property type="match status" value="1"/>
</dbReference>
<dbReference type="InterPro" id="IPR029058">
    <property type="entry name" value="AB_hydrolase_fold"/>
</dbReference>
<dbReference type="Proteomes" id="UP000247233">
    <property type="component" value="Unassembled WGS sequence"/>
</dbReference>
<dbReference type="InterPro" id="IPR051601">
    <property type="entry name" value="Serine_prot/Carboxylest_S33"/>
</dbReference>
<evidence type="ECO:0000256" key="3">
    <source>
        <dbReference type="SAM" id="MobiDB-lite"/>
    </source>
</evidence>
<keyword evidence="2" id="KW-0378">Hydrolase</keyword>
<dbReference type="Gene3D" id="3.40.50.1820">
    <property type="entry name" value="alpha/beta hydrolase"/>
    <property type="match status" value="1"/>
</dbReference>
<keyword evidence="6" id="KW-1185">Reference proteome</keyword>
<protein>
    <recommendedName>
        <fullName evidence="4">Peptidase S33 tripeptidyl aminopeptidase-like C-terminal domain-containing protein</fullName>
    </recommendedName>
</protein>
<feature type="region of interest" description="Disordered" evidence="3">
    <location>
        <begin position="1"/>
        <end position="21"/>
    </location>
</feature>
<dbReference type="EMBL" id="MSFL01000010">
    <property type="protein sequence ID" value="PWY83504.1"/>
    <property type="molecule type" value="Genomic_DNA"/>
</dbReference>
<dbReference type="GeneID" id="37066996"/>
<evidence type="ECO:0000256" key="2">
    <source>
        <dbReference type="ARBA" id="ARBA00022801"/>
    </source>
</evidence>
<accession>A0A317WAF6</accession>
<organism evidence="5 6">
    <name type="scientific">Aspergillus heteromorphus CBS 117.55</name>
    <dbReference type="NCBI Taxonomy" id="1448321"/>
    <lineage>
        <taxon>Eukaryota</taxon>
        <taxon>Fungi</taxon>
        <taxon>Dikarya</taxon>
        <taxon>Ascomycota</taxon>
        <taxon>Pezizomycotina</taxon>
        <taxon>Eurotiomycetes</taxon>
        <taxon>Eurotiomycetidae</taxon>
        <taxon>Eurotiales</taxon>
        <taxon>Aspergillaceae</taxon>
        <taxon>Aspergillus</taxon>
        <taxon>Aspergillus subgen. Circumdati</taxon>
    </lineage>
</organism>
<dbReference type="GO" id="GO:0016787">
    <property type="term" value="F:hydrolase activity"/>
    <property type="evidence" value="ECO:0007669"/>
    <property type="project" value="UniProtKB-KW"/>
</dbReference>
<dbReference type="InterPro" id="IPR013595">
    <property type="entry name" value="Pept_S33_TAP-like_C"/>
</dbReference>
<evidence type="ECO:0000313" key="6">
    <source>
        <dbReference type="Proteomes" id="UP000247233"/>
    </source>
</evidence>
<evidence type="ECO:0000256" key="1">
    <source>
        <dbReference type="ARBA" id="ARBA00010088"/>
    </source>
</evidence>
<dbReference type="AlphaFoldDB" id="A0A317WAF6"/>
<dbReference type="PANTHER" id="PTHR43248:SF25">
    <property type="entry name" value="AB HYDROLASE-1 DOMAIN-CONTAINING PROTEIN-RELATED"/>
    <property type="match status" value="1"/>
</dbReference>
<dbReference type="OrthoDB" id="425534at2759"/>
<name>A0A317WAF6_9EURO</name>
<dbReference type="STRING" id="1448321.A0A317WAF6"/>
<comment type="similarity">
    <text evidence="1">Belongs to the peptidase S33 family.</text>
</comment>